<dbReference type="CDD" id="cd19817">
    <property type="entry name" value="Bbox1_ANCHR-like"/>
    <property type="match status" value="1"/>
</dbReference>
<keyword evidence="3" id="KW-1185">Reference proteome</keyword>
<evidence type="ECO:0008006" key="4">
    <source>
        <dbReference type="Google" id="ProtNLM"/>
    </source>
</evidence>
<feature type="compositionally biased region" description="Basic and acidic residues" evidence="1">
    <location>
        <begin position="73"/>
        <end position="82"/>
    </location>
</feature>
<dbReference type="GO" id="GO:0032154">
    <property type="term" value="C:cleavage furrow"/>
    <property type="evidence" value="ECO:0007669"/>
    <property type="project" value="TreeGrafter"/>
</dbReference>
<dbReference type="GO" id="GO:0044878">
    <property type="term" value="P:mitotic cytokinesis checkpoint signaling"/>
    <property type="evidence" value="ECO:0007669"/>
    <property type="project" value="TreeGrafter"/>
</dbReference>
<dbReference type="KEGG" id="aqu:105312055"/>
<feature type="compositionally biased region" description="Basic and acidic residues" evidence="1">
    <location>
        <begin position="180"/>
        <end position="214"/>
    </location>
</feature>
<dbReference type="GO" id="GO:0005813">
    <property type="term" value="C:centrosome"/>
    <property type="evidence" value="ECO:0007669"/>
    <property type="project" value="TreeGrafter"/>
</dbReference>
<dbReference type="PANTHER" id="PTHR46603:SF1">
    <property type="entry name" value="ABSCISSION_NOCUT CHECKPOINT REGULATOR"/>
    <property type="match status" value="1"/>
</dbReference>
<dbReference type="AlphaFoldDB" id="A0A1X7VAT0"/>
<dbReference type="SUPFAM" id="SSF57845">
    <property type="entry name" value="B-box zinc-binding domain"/>
    <property type="match status" value="1"/>
</dbReference>
<feature type="region of interest" description="Disordered" evidence="1">
    <location>
        <begin position="141"/>
        <end position="247"/>
    </location>
</feature>
<sequence length="520" mass="59020">MADRCYGCTSKYKFREKPIDCPQCRKSFCNKCLDRKRLSEPGYSCVYCSQKQKRANKAEEKDILQNFHERYYKHRQQQDHSKLSRVPVESKAPHVSRTSPAQAQKRGFLSPEDQELENRFLRLRQDRVTDVPTTAELQEKFNQFQGKDTAETPSSTSSNQSTEVPPGSKTNFEQTQDLMKQMKEEADLENKLEARQRKQDSEMAARFDALRGRETSISNSTTNDRTNDESDKVLSSTEGGLKPEVETDPEKLLHDLQNLASQEERAALQVLGSSDIKSILQKVKPEDENRPDITYPTLEGEARSNEGTNRDMIPEKELQGLIEEGLAENKLEAELKARDNDFIASATNQVSKLMTNSDNESDEEEVKSKPRGAEGGGLDFNWRHFETKGAVSKTADSIGLDWFDDEDEEFDEQVHKLLTQISEEAKLEERLEASGLGHILEEKTQEPKASPPSVRGAAAAISVREEGDEFPWCCMCNADAALKCFDCDNDLYCVPCFSQGHEGFQLFDHRYAPFEHSSRK</sequence>
<dbReference type="PANTHER" id="PTHR46603">
    <property type="entry name" value="ABSCISSION/NOCUT CHECKPOINT REGULATOR"/>
    <property type="match status" value="1"/>
</dbReference>
<evidence type="ECO:0000256" key="1">
    <source>
        <dbReference type="SAM" id="MobiDB-lite"/>
    </source>
</evidence>
<evidence type="ECO:0000313" key="3">
    <source>
        <dbReference type="Proteomes" id="UP000007879"/>
    </source>
</evidence>
<reference evidence="3" key="1">
    <citation type="journal article" date="2010" name="Nature">
        <title>The Amphimedon queenslandica genome and the evolution of animal complexity.</title>
        <authorList>
            <person name="Srivastava M."/>
            <person name="Simakov O."/>
            <person name="Chapman J."/>
            <person name="Fahey B."/>
            <person name="Gauthier M.E."/>
            <person name="Mitros T."/>
            <person name="Richards G.S."/>
            <person name="Conaco C."/>
            <person name="Dacre M."/>
            <person name="Hellsten U."/>
            <person name="Larroux C."/>
            <person name="Putnam N.H."/>
            <person name="Stanke M."/>
            <person name="Adamska M."/>
            <person name="Darling A."/>
            <person name="Degnan S.M."/>
            <person name="Oakley T.H."/>
            <person name="Plachetzki D.C."/>
            <person name="Zhai Y."/>
            <person name="Adamski M."/>
            <person name="Calcino A."/>
            <person name="Cummins S.F."/>
            <person name="Goodstein D.M."/>
            <person name="Harris C."/>
            <person name="Jackson D.J."/>
            <person name="Leys S.P."/>
            <person name="Shu S."/>
            <person name="Woodcroft B.J."/>
            <person name="Vervoort M."/>
            <person name="Kosik K.S."/>
            <person name="Manning G."/>
            <person name="Degnan B.M."/>
            <person name="Rokhsar D.S."/>
        </authorList>
    </citation>
    <scope>NUCLEOTIDE SEQUENCE [LARGE SCALE GENOMIC DNA]</scope>
</reference>
<dbReference type="EnsemblMetazoa" id="Aqu2.1.37098_001">
    <property type="protein sequence ID" value="Aqu2.1.37098_001"/>
    <property type="gene ID" value="Aqu2.1.37098"/>
</dbReference>
<organism evidence="2">
    <name type="scientific">Amphimedon queenslandica</name>
    <name type="common">Sponge</name>
    <dbReference type="NCBI Taxonomy" id="400682"/>
    <lineage>
        <taxon>Eukaryota</taxon>
        <taxon>Metazoa</taxon>
        <taxon>Porifera</taxon>
        <taxon>Demospongiae</taxon>
        <taxon>Heteroscleromorpha</taxon>
        <taxon>Haplosclerida</taxon>
        <taxon>Niphatidae</taxon>
        <taxon>Amphimedon</taxon>
    </lineage>
</organism>
<feature type="compositionally biased region" description="Polar residues" evidence="1">
    <location>
        <begin position="141"/>
        <end position="178"/>
    </location>
</feature>
<dbReference type="Proteomes" id="UP000007879">
    <property type="component" value="Unassembled WGS sequence"/>
</dbReference>
<dbReference type="eggNOG" id="KOG1818">
    <property type="taxonomic scope" value="Eukaryota"/>
</dbReference>
<dbReference type="InterPro" id="IPR011011">
    <property type="entry name" value="Znf_FYVE_PHD"/>
</dbReference>
<feature type="compositionally biased region" description="Polar residues" evidence="1">
    <location>
        <begin position="215"/>
        <end position="224"/>
    </location>
</feature>
<name>A0A1X7VAT0_AMPQE</name>
<dbReference type="EnsemblMetazoa" id="XM_011404389.2">
    <property type="protein sequence ID" value="XP_011402691.1"/>
    <property type="gene ID" value="LOC105312055"/>
</dbReference>
<gene>
    <name evidence="2" type="primary">105312055</name>
</gene>
<feature type="region of interest" description="Disordered" evidence="1">
    <location>
        <begin position="288"/>
        <end position="310"/>
    </location>
</feature>
<proteinExistence type="predicted"/>
<feature type="region of interest" description="Disordered" evidence="1">
    <location>
        <begin position="349"/>
        <end position="380"/>
    </location>
</feature>
<evidence type="ECO:0000313" key="2">
    <source>
        <dbReference type="EnsemblMetazoa" id="Aqu2.1.37098_001"/>
    </source>
</evidence>
<dbReference type="InterPro" id="IPR044553">
    <property type="entry name" value="Bbox1_ANCHR"/>
</dbReference>
<dbReference type="GO" id="GO:0032266">
    <property type="term" value="F:phosphatidylinositol-3-phosphate binding"/>
    <property type="evidence" value="ECO:0007669"/>
    <property type="project" value="TreeGrafter"/>
</dbReference>
<feature type="compositionally biased region" description="Basic and acidic residues" evidence="1">
    <location>
        <begin position="300"/>
        <end position="310"/>
    </location>
</feature>
<dbReference type="OMA" id="PWCCMCN"/>
<feature type="region of interest" description="Disordered" evidence="1">
    <location>
        <begin position="73"/>
        <end position="113"/>
    </location>
</feature>
<dbReference type="GO" id="GO:0030496">
    <property type="term" value="C:midbody"/>
    <property type="evidence" value="ECO:0007669"/>
    <property type="project" value="TreeGrafter"/>
</dbReference>
<protein>
    <recommendedName>
        <fullName evidence="4">FYVE-type domain-containing protein</fullName>
    </recommendedName>
</protein>
<dbReference type="GO" id="GO:0009838">
    <property type="term" value="P:abscission"/>
    <property type="evidence" value="ECO:0007669"/>
    <property type="project" value="TreeGrafter"/>
</dbReference>
<dbReference type="STRING" id="400682.A0A1X7VAT0"/>
<dbReference type="InParanoid" id="A0A1X7VAT0"/>
<accession>A0A1X7VAT0</accession>
<feature type="compositionally biased region" description="Polar residues" evidence="1">
    <location>
        <begin position="349"/>
        <end position="358"/>
    </location>
</feature>
<dbReference type="Pfam" id="PF22586">
    <property type="entry name" value="ANCHR-like_BBOX"/>
    <property type="match status" value="1"/>
</dbReference>
<reference evidence="2" key="2">
    <citation type="submission" date="2017-05" db="UniProtKB">
        <authorList>
            <consortium name="EnsemblMetazoa"/>
        </authorList>
    </citation>
    <scope>IDENTIFICATION</scope>
</reference>
<dbReference type="OrthoDB" id="5407799at2759"/>
<dbReference type="SUPFAM" id="SSF57903">
    <property type="entry name" value="FYVE/PHD zinc finger"/>
    <property type="match status" value="1"/>
</dbReference>